<feature type="transmembrane region" description="Helical" evidence="7">
    <location>
        <begin position="79"/>
        <end position="97"/>
    </location>
</feature>
<name>A0A4D6HDL3_9EURY</name>
<feature type="transmembrane region" description="Helical" evidence="7">
    <location>
        <begin position="208"/>
        <end position="229"/>
    </location>
</feature>
<evidence type="ECO:0000256" key="7">
    <source>
        <dbReference type="RuleBase" id="RU363041"/>
    </source>
</evidence>
<evidence type="ECO:0000256" key="4">
    <source>
        <dbReference type="ARBA" id="ARBA00022692"/>
    </source>
</evidence>
<organism evidence="8 9">
    <name type="scientific">Halapricum salinum</name>
    <dbReference type="NCBI Taxonomy" id="1457250"/>
    <lineage>
        <taxon>Archaea</taxon>
        <taxon>Methanobacteriati</taxon>
        <taxon>Methanobacteriota</taxon>
        <taxon>Stenosarchaea group</taxon>
        <taxon>Halobacteria</taxon>
        <taxon>Halobacteriales</taxon>
        <taxon>Haloarculaceae</taxon>
        <taxon>Halapricum</taxon>
    </lineage>
</organism>
<dbReference type="GO" id="GO:0005886">
    <property type="term" value="C:plasma membrane"/>
    <property type="evidence" value="ECO:0007669"/>
    <property type="project" value="UniProtKB-SubCell"/>
</dbReference>
<comment type="similarity">
    <text evidence="7">Belongs to the 4-toluene sulfonate uptake permease (TSUP) (TC 2.A.102) family.</text>
</comment>
<dbReference type="Pfam" id="PF01925">
    <property type="entry name" value="TauE"/>
    <property type="match status" value="1"/>
</dbReference>
<proteinExistence type="inferred from homology"/>
<dbReference type="AlphaFoldDB" id="A0A4D6HDL3"/>
<keyword evidence="5 7" id="KW-1133">Transmembrane helix</keyword>
<keyword evidence="9" id="KW-1185">Reference proteome</keyword>
<accession>A0A4D6HDL3</accession>
<feature type="transmembrane region" description="Helical" evidence="7">
    <location>
        <begin position="178"/>
        <end position="202"/>
    </location>
</feature>
<feature type="transmembrane region" description="Helical" evidence="7">
    <location>
        <begin position="46"/>
        <end position="64"/>
    </location>
</feature>
<gene>
    <name evidence="8" type="ORF">DV733_10700</name>
</gene>
<dbReference type="PANTHER" id="PTHR30269">
    <property type="entry name" value="TRANSMEMBRANE PROTEIN YFCA"/>
    <property type="match status" value="1"/>
</dbReference>
<feature type="transmembrane region" description="Helical" evidence="7">
    <location>
        <begin position="104"/>
        <end position="121"/>
    </location>
</feature>
<dbReference type="STRING" id="1457250.GCA_000755225_00756"/>
<dbReference type="InterPro" id="IPR002781">
    <property type="entry name" value="TM_pro_TauE-like"/>
</dbReference>
<dbReference type="OrthoDB" id="214582at2157"/>
<dbReference type="PANTHER" id="PTHR30269:SF37">
    <property type="entry name" value="MEMBRANE TRANSPORTER PROTEIN"/>
    <property type="match status" value="1"/>
</dbReference>
<protein>
    <recommendedName>
        <fullName evidence="7">Probable membrane transporter protein</fullName>
    </recommendedName>
</protein>
<feature type="transmembrane region" description="Helical" evidence="7">
    <location>
        <begin position="12"/>
        <end position="34"/>
    </location>
</feature>
<feature type="transmembrane region" description="Helical" evidence="7">
    <location>
        <begin position="241"/>
        <end position="260"/>
    </location>
</feature>
<keyword evidence="6 7" id="KW-0472">Membrane</keyword>
<dbReference type="Proteomes" id="UP000296706">
    <property type="component" value="Chromosome"/>
</dbReference>
<dbReference type="InterPro" id="IPR052017">
    <property type="entry name" value="TSUP"/>
</dbReference>
<reference evidence="8 9" key="1">
    <citation type="journal article" date="2019" name="Nat. Commun.">
        <title>A new type of DNA phosphorothioation-based antiviral system in archaea.</title>
        <authorList>
            <person name="Xiong L."/>
            <person name="Liu S."/>
            <person name="Chen S."/>
            <person name="Xiao Y."/>
            <person name="Zhu B."/>
            <person name="Gao Y."/>
            <person name="Zhang Y."/>
            <person name="Chen B."/>
            <person name="Luo J."/>
            <person name="Deng Z."/>
            <person name="Chen X."/>
            <person name="Wang L."/>
            <person name="Chen S."/>
        </authorList>
    </citation>
    <scope>NUCLEOTIDE SEQUENCE [LARGE SCALE GENOMIC DNA]</scope>
    <source>
        <strain evidence="8 9">CBA1105</strain>
    </source>
</reference>
<evidence type="ECO:0000256" key="6">
    <source>
        <dbReference type="ARBA" id="ARBA00023136"/>
    </source>
</evidence>
<keyword evidence="4 7" id="KW-0812">Transmembrane</keyword>
<keyword evidence="2" id="KW-0813">Transport</keyword>
<evidence type="ECO:0000256" key="5">
    <source>
        <dbReference type="ARBA" id="ARBA00022989"/>
    </source>
</evidence>
<sequence length="261" mass="25998">MLLGLSPGLLVAMTVVIVVAGAVNGLAGFGFALVGTMALATAIDPATAVVFMIAPILGVNLSLIRDLSVAELTTCGRRFAPLMLAALVGTLLGLVVLDRLPQAPLKVGLGVISLAFVISAQDTVPVPGLDRAKEGCFVESTPAMIGVGGVSGLLFGGTNVGVQLIAYLRSCDLSHGTFVGAVAMVFLGLNGVRIGAAGALGLYPSTAIALASAVAVLPAVAGVAAGKRLRSTVGECYRKMIVLGLLTAIGVRLVLGGLGIA</sequence>
<evidence type="ECO:0000313" key="9">
    <source>
        <dbReference type="Proteomes" id="UP000296706"/>
    </source>
</evidence>
<evidence type="ECO:0000313" key="8">
    <source>
        <dbReference type="EMBL" id="QCC51675.1"/>
    </source>
</evidence>
<dbReference type="EMBL" id="CP031310">
    <property type="protein sequence ID" value="QCC51675.1"/>
    <property type="molecule type" value="Genomic_DNA"/>
</dbReference>
<dbReference type="KEGG" id="hsn:DV733_10700"/>
<feature type="transmembrane region" description="Helical" evidence="7">
    <location>
        <begin position="141"/>
        <end position="166"/>
    </location>
</feature>
<evidence type="ECO:0000256" key="2">
    <source>
        <dbReference type="ARBA" id="ARBA00022448"/>
    </source>
</evidence>
<evidence type="ECO:0000256" key="1">
    <source>
        <dbReference type="ARBA" id="ARBA00004651"/>
    </source>
</evidence>
<comment type="subcellular location">
    <subcellularLocation>
        <location evidence="1 7">Cell membrane</location>
        <topology evidence="1 7">Multi-pass membrane protein</topology>
    </subcellularLocation>
</comment>
<keyword evidence="3 7" id="KW-1003">Cell membrane</keyword>
<evidence type="ECO:0000256" key="3">
    <source>
        <dbReference type="ARBA" id="ARBA00022475"/>
    </source>
</evidence>